<feature type="binding site" evidence="8">
    <location>
        <position position="67"/>
    </location>
    <ligand>
        <name>Zn(2+)</name>
        <dbReference type="ChEBI" id="CHEBI:29105"/>
        <label>2</label>
        <note>catalytic</note>
    </ligand>
</feature>
<feature type="domain" description="Metallo-beta-lactamase" evidence="9">
    <location>
        <begin position="203"/>
        <end position="271"/>
    </location>
</feature>
<evidence type="ECO:0000256" key="1">
    <source>
        <dbReference type="ARBA" id="ARBA00011738"/>
    </source>
</evidence>
<feature type="binding site" evidence="8">
    <location>
        <position position="212"/>
    </location>
    <ligand>
        <name>Zn(2+)</name>
        <dbReference type="ChEBI" id="CHEBI:29105"/>
        <label>2</label>
        <note>catalytic</note>
    </ligand>
</feature>
<evidence type="ECO:0000256" key="6">
    <source>
        <dbReference type="ARBA" id="ARBA00022801"/>
    </source>
</evidence>
<evidence type="ECO:0000313" key="10">
    <source>
        <dbReference type="EMBL" id="NEN22547.1"/>
    </source>
</evidence>
<name>A0A7K3WLM4_9FLAO</name>
<feature type="binding site" evidence="8">
    <location>
        <position position="212"/>
    </location>
    <ligand>
        <name>Zn(2+)</name>
        <dbReference type="ChEBI" id="CHEBI:29105"/>
        <label>1</label>
        <note>catalytic</note>
    </ligand>
</feature>
<protein>
    <recommendedName>
        <fullName evidence="8">Ribonuclease Z</fullName>
        <shortName evidence="8">RNase Z</shortName>
        <ecNumber evidence="8">3.1.26.11</ecNumber>
    </recommendedName>
    <alternativeName>
        <fullName evidence="8">tRNA 3 endonuclease</fullName>
    </alternativeName>
    <alternativeName>
        <fullName evidence="8">tRNase Z</fullName>
    </alternativeName>
</protein>
<dbReference type="InterPro" id="IPR001279">
    <property type="entry name" value="Metallo-B-lactamas"/>
</dbReference>
<comment type="similarity">
    <text evidence="8">Belongs to the RNase Z family.</text>
</comment>
<dbReference type="GO" id="GO:0008270">
    <property type="term" value="F:zinc ion binding"/>
    <property type="evidence" value="ECO:0007669"/>
    <property type="project" value="UniProtKB-UniRule"/>
</dbReference>
<evidence type="ECO:0000256" key="3">
    <source>
        <dbReference type="ARBA" id="ARBA00022722"/>
    </source>
</evidence>
<keyword evidence="5 8" id="KW-0255">Endonuclease</keyword>
<dbReference type="PANTHER" id="PTHR46018">
    <property type="entry name" value="ZINC PHOSPHODIESTERASE ELAC PROTEIN 1"/>
    <property type="match status" value="1"/>
</dbReference>
<evidence type="ECO:0000256" key="4">
    <source>
        <dbReference type="ARBA" id="ARBA00022723"/>
    </source>
</evidence>
<dbReference type="Pfam" id="PF23023">
    <property type="entry name" value="Anti-Pycsar_Apyc1"/>
    <property type="match status" value="1"/>
</dbReference>
<keyword evidence="11" id="KW-1185">Reference proteome</keyword>
<dbReference type="NCBIfam" id="NF000801">
    <property type="entry name" value="PRK00055.1-3"/>
    <property type="match status" value="1"/>
</dbReference>
<evidence type="ECO:0000313" key="11">
    <source>
        <dbReference type="Proteomes" id="UP000486602"/>
    </source>
</evidence>
<feature type="active site" description="Proton acceptor" evidence="8">
    <location>
        <position position="66"/>
    </location>
</feature>
<keyword evidence="3 8" id="KW-0540">Nuclease</keyword>
<evidence type="ECO:0000256" key="5">
    <source>
        <dbReference type="ARBA" id="ARBA00022759"/>
    </source>
</evidence>
<dbReference type="CDD" id="cd07717">
    <property type="entry name" value="RNaseZ_ZiPD-like_MBL-fold"/>
    <property type="match status" value="1"/>
</dbReference>
<feature type="binding site" evidence="8">
    <location>
        <position position="64"/>
    </location>
    <ligand>
        <name>Zn(2+)</name>
        <dbReference type="ChEBI" id="CHEBI:29105"/>
        <label>1</label>
        <note>catalytic</note>
    </ligand>
</feature>
<feature type="binding site" evidence="8">
    <location>
        <position position="142"/>
    </location>
    <ligand>
        <name>Zn(2+)</name>
        <dbReference type="ChEBI" id="CHEBI:29105"/>
        <label>1</label>
        <note>catalytic</note>
    </ligand>
</feature>
<reference evidence="10 11" key="1">
    <citation type="submission" date="2020-02" db="EMBL/GenBank/DDBJ databases">
        <title>Out from the shadows clarifying the taxonomy of the family Cryomorphaceae and related taxa by utilizing the GTDB taxonomic framework.</title>
        <authorList>
            <person name="Bowman J.P."/>
        </authorList>
    </citation>
    <scope>NUCLEOTIDE SEQUENCE [LARGE SCALE GENOMIC DNA]</scope>
    <source>
        <strain evidence="10 11">QSSC 1-22</strain>
    </source>
</reference>
<dbReference type="EMBL" id="JAAGVY010000003">
    <property type="protein sequence ID" value="NEN22547.1"/>
    <property type="molecule type" value="Genomic_DNA"/>
</dbReference>
<evidence type="ECO:0000259" key="9">
    <source>
        <dbReference type="Pfam" id="PF12706"/>
    </source>
</evidence>
<feature type="binding site" evidence="8">
    <location>
        <position position="66"/>
    </location>
    <ligand>
        <name>Zn(2+)</name>
        <dbReference type="ChEBI" id="CHEBI:29105"/>
        <label>2</label>
        <note>catalytic</note>
    </ligand>
</feature>
<keyword evidence="7 8" id="KW-0862">Zinc</keyword>
<dbReference type="HAMAP" id="MF_01818">
    <property type="entry name" value="RNase_Z_BN"/>
    <property type="match status" value="1"/>
</dbReference>
<comment type="catalytic activity">
    <reaction evidence="8">
        <text>Endonucleolytic cleavage of RNA, removing extra 3' nucleotides from tRNA precursor, generating 3' termini of tRNAs. A 3'-hydroxy group is left at the tRNA terminus and a 5'-phosphoryl group is left at the trailer molecule.</text>
        <dbReference type="EC" id="3.1.26.11"/>
    </reaction>
</comment>
<dbReference type="RefSeq" id="WP_163283271.1">
    <property type="nucleotide sequence ID" value="NZ_JAAGVY010000003.1"/>
</dbReference>
<comment type="function">
    <text evidence="8">Zinc phosphodiesterase, which displays some tRNA 3'-processing endonuclease activity. Probably involved in tRNA maturation, by removing a 3'-trailer from precursor tRNA.</text>
</comment>
<comment type="subunit">
    <text evidence="1 8">Homodimer.</text>
</comment>
<evidence type="ECO:0000256" key="2">
    <source>
        <dbReference type="ARBA" id="ARBA00022694"/>
    </source>
</evidence>
<comment type="cofactor">
    <cofactor evidence="8">
        <name>Zn(2+)</name>
        <dbReference type="ChEBI" id="CHEBI:29105"/>
    </cofactor>
    <text evidence="8">Binds 2 Zn(2+) ions.</text>
</comment>
<dbReference type="NCBIfam" id="TIGR02651">
    <property type="entry name" value="RNase_Z"/>
    <property type="match status" value="1"/>
</dbReference>
<dbReference type="SUPFAM" id="SSF56281">
    <property type="entry name" value="Metallo-hydrolase/oxidoreductase"/>
    <property type="match status" value="1"/>
</dbReference>
<evidence type="ECO:0000256" key="8">
    <source>
        <dbReference type="HAMAP-Rule" id="MF_01818"/>
    </source>
</evidence>
<dbReference type="AlphaFoldDB" id="A0A7K3WLM4"/>
<feature type="binding site" evidence="8">
    <location>
        <position position="62"/>
    </location>
    <ligand>
        <name>Zn(2+)</name>
        <dbReference type="ChEBI" id="CHEBI:29105"/>
        <label>1</label>
        <note>catalytic</note>
    </ligand>
</feature>
<sequence length="303" mass="34476">MKFEVTILGCGSATPTLRHWPTSQLVNHDEHYFLFDCGEGAQLQLRRYNIKFQQINHLFITHLHGDHCLGLPGLLSTMHLLGRTKDLNIYANAALQEAIEIQLRVSYSRLRFQLKWHPLSYDEPQIIMENAKLQVMSFPLNHRVPCCGFRISEKPKPRNMIPQMIEKYTIPFVRIRQIKAGADYILEDGTVIPNADLTLDPAEPKSYAFCTDTAFAEKTIDAVQGVDLLYHEATFLEKDRQRAYDTFHSTASDAARVANMAGVGKLILGHFSARYHDLNPFLEEAESVFKPVVLANEGLCFKV</sequence>
<dbReference type="Gene3D" id="3.60.15.10">
    <property type="entry name" value="Ribonuclease Z/Hydroxyacylglutathione hydrolase-like"/>
    <property type="match status" value="1"/>
</dbReference>
<dbReference type="Proteomes" id="UP000486602">
    <property type="component" value="Unassembled WGS sequence"/>
</dbReference>
<dbReference type="InterPro" id="IPR013471">
    <property type="entry name" value="RNase_Z/BN"/>
</dbReference>
<gene>
    <name evidence="8" type="primary">rnz</name>
    <name evidence="10" type="ORF">G3O08_03390</name>
</gene>
<dbReference type="PANTHER" id="PTHR46018:SF2">
    <property type="entry name" value="ZINC PHOSPHODIESTERASE ELAC PROTEIN 1"/>
    <property type="match status" value="1"/>
</dbReference>
<dbReference type="InterPro" id="IPR036866">
    <property type="entry name" value="RibonucZ/Hydroxyglut_hydro"/>
</dbReference>
<keyword evidence="6 8" id="KW-0378">Hydrolase</keyword>
<dbReference type="Pfam" id="PF12706">
    <property type="entry name" value="Lactamase_B_2"/>
    <property type="match status" value="1"/>
</dbReference>
<keyword evidence="4 8" id="KW-0479">Metal-binding</keyword>
<feature type="binding site" evidence="8">
    <location>
        <position position="270"/>
    </location>
    <ligand>
        <name>Zn(2+)</name>
        <dbReference type="ChEBI" id="CHEBI:29105"/>
        <label>2</label>
        <note>catalytic</note>
    </ligand>
</feature>
<keyword evidence="2 8" id="KW-0819">tRNA processing</keyword>
<proteinExistence type="inferred from homology"/>
<accession>A0A7K3WLM4</accession>
<evidence type="ECO:0000256" key="7">
    <source>
        <dbReference type="ARBA" id="ARBA00022833"/>
    </source>
</evidence>
<dbReference type="GO" id="GO:0042781">
    <property type="term" value="F:3'-tRNA processing endoribonuclease activity"/>
    <property type="evidence" value="ECO:0007669"/>
    <property type="project" value="UniProtKB-UniRule"/>
</dbReference>
<comment type="caution">
    <text evidence="10">The sequence shown here is derived from an EMBL/GenBank/DDBJ whole genome shotgun (WGS) entry which is preliminary data.</text>
</comment>
<dbReference type="EC" id="3.1.26.11" evidence="8"/>
<organism evidence="10 11">
    <name type="scientific">Cryomorpha ignava</name>
    <dbReference type="NCBI Taxonomy" id="101383"/>
    <lineage>
        <taxon>Bacteria</taxon>
        <taxon>Pseudomonadati</taxon>
        <taxon>Bacteroidota</taxon>
        <taxon>Flavobacteriia</taxon>
        <taxon>Flavobacteriales</taxon>
        <taxon>Cryomorphaceae</taxon>
        <taxon>Cryomorpha</taxon>
    </lineage>
</organism>